<evidence type="ECO:0000313" key="5">
    <source>
        <dbReference type="Proteomes" id="UP000808349"/>
    </source>
</evidence>
<dbReference type="Proteomes" id="UP000808349">
    <property type="component" value="Unassembled WGS sequence"/>
</dbReference>
<feature type="domain" description="Ig-like" evidence="3">
    <location>
        <begin position="893"/>
        <end position="968"/>
    </location>
</feature>
<accession>A0A9D7XG86</accession>
<dbReference type="InterPro" id="IPR044023">
    <property type="entry name" value="Ig_7"/>
</dbReference>
<proteinExistence type="predicted"/>
<reference evidence="4 5" key="1">
    <citation type="submission" date="2020-10" db="EMBL/GenBank/DDBJ databases">
        <title>Connecting structure to function with the recovery of over 1000 high-quality activated sludge metagenome-assembled genomes encoding full-length rRNA genes using long-read sequencing.</title>
        <authorList>
            <person name="Singleton C.M."/>
            <person name="Petriglieri F."/>
            <person name="Kristensen J.M."/>
            <person name="Kirkegaard R.H."/>
            <person name="Michaelsen T.Y."/>
            <person name="Andersen M.H."/>
            <person name="Karst S.M."/>
            <person name="Dueholm M.S."/>
            <person name="Nielsen P.H."/>
            <person name="Albertsen M."/>
        </authorList>
    </citation>
    <scope>NUCLEOTIDE SEQUENCE [LARGE SCALE GENOMIC DNA]</scope>
    <source>
        <strain evidence="4">Ribe_18-Q3-R11-54_BAT3C.373</strain>
    </source>
</reference>
<dbReference type="InterPro" id="IPR028994">
    <property type="entry name" value="Integrin_alpha_N"/>
</dbReference>
<feature type="domain" description="Ig-like" evidence="3">
    <location>
        <begin position="711"/>
        <end position="788"/>
    </location>
</feature>
<organism evidence="4 5">
    <name type="scientific">Candidatus Defluviibacterium haderslevense</name>
    <dbReference type="NCBI Taxonomy" id="2981993"/>
    <lineage>
        <taxon>Bacteria</taxon>
        <taxon>Pseudomonadati</taxon>
        <taxon>Bacteroidota</taxon>
        <taxon>Saprospiria</taxon>
        <taxon>Saprospirales</taxon>
        <taxon>Saprospiraceae</taxon>
        <taxon>Candidatus Defluviibacterium</taxon>
    </lineage>
</organism>
<dbReference type="PANTHER" id="PTHR13412:SF0">
    <property type="entry name" value="T-CELL IMMUNOMODULATORY PROTEIN"/>
    <property type="match status" value="1"/>
</dbReference>
<feature type="domain" description="Ig-like" evidence="3">
    <location>
        <begin position="793"/>
        <end position="876"/>
    </location>
</feature>
<dbReference type="PANTHER" id="PTHR13412">
    <property type="entry name" value="T-CELL IMMUNOMODULATORY PROTEIN HOMOLOG"/>
    <property type="match status" value="1"/>
</dbReference>
<keyword evidence="2" id="KW-1133">Transmembrane helix</keyword>
<keyword evidence="1" id="KW-0732">Signal</keyword>
<keyword evidence="2" id="KW-0812">Transmembrane</keyword>
<feature type="domain" description="Ig-like" evidence="3">
    <location>
        <begin position="626"/>
        <end position="707"/>
    </location>
</feature>
<sequence>MKKELRSQVFSIGNQYVYLSFLMLFFLIAITITPLVLSGQSFSSVSNGAGLLYPSITAADFNNDSYTDILVTGNINSTTGATYLYQNNGANNFTEVSALHFPNLSAITNGAVAWADYNRDGYIDFAIAGLTTNGTKITQLYRNGGPNNNWVFTLDGATLTGVDYAALSWADVNRDGYPELFISGKNSNGTPIAQLYINNVSNGTISFTASSTSFQGLANGSSDWGDYNRDGLMDLVLTGNDETSGSTNYYGLTIIYTNLGNGNFSMLSGFNANAYGQGSTGLRGNAEWGDYNNDGYVDLLAVGSEYGSAVVYKNNQNASFTAVANLLNIEQGKAHWADFNNDGYLDIGITGFYSAGSGLYNMCFNLYTNNKNDGFSLLQNSGTGYMMYSDFVWFDFNADTHIDAFISGTNNGSSGSLQFYENSSNVTAVPNNKLPINLQNFVLGNNLLFSWQPYTSDSITTYNIYLSNANDVLSVSPDAITSTGQRKIIGEGNQYTNRSYLAENLPSGNYYWGVQCVYPNTQGSRFAYQGPINIPNNEKRAVIQMVSGNNVFCASDGPTLKALSYPKASNWQWYLNNSPISGANQQTYIVSSQGFYYAMCSGYDASSGGTFNIKTNIANLSEYPVPQPPTVSQSTVNACYGQTIQLTATPGINGTTCLWYYNGTLANTGDTLTITPSNNITYLVYSYNPNTGCQSPNYTSINVIANPFINTPVVSNSTICDSSSTTITATPANGTICRWYSSNSSNATPIFTGNPFVTPIITSNTQFYVSSYQQSTGCESPKVATVVSVTNRPQAPTTQNAYICHSENVLLTAVPQGNNTTCNWYTSPTSTTAIHQGTTYLTASISQDTMYFVSSVIINSDCESDTRSPIFVAYRPEFGQPIANDQTGYVSQTGQSTRVQLWARPTQYGTTCKWYSDSGLKNLLTTGTSYLTPAINSTHTYYVTNYDATTGCEGSQAKAIKANITVMPSRILHPDYVYPVASIPGDQSEMGLNLVTGDAIPSFKVGQITAGTLQFSLKAQYNSRAVAITPYYTSNNLGGLGWKLLDYPKMVYDDELKSFYFLDGKNVYKLDTVSTSDNQLILRTNGDAFFNKFVLNTSSLNMAYRTWTVSTENGLQYYFNQVASSSLTNGQGGNIWNIAKIADTQHLDSLSFSYNNNQLNNISSSTGGYLVLSYQNNLLSNITYYQKATNNNQIAISRTNFVYSSNVFTPLSSSQILTSIQFFNNAALSYNATQWVPKAPATLFGYNTSNYNGALAQITNEDGGIINFTYGQRLYEGVAYYPVTETHVFSGTTYTAEDKTTVPNCKTTTYTYVGEKVNTPYNLYNYVSAYPGTSEAYTHLQTLSTSFEDGSSDLVFAIAKTTNIKSDQALTGTKSYFFNGSVNNTILQSQKFTLTKPQTILASDSSIAKSKVKMSFLPDTITVSYFINQTHQTLDVTHVFSYRFYDSKKNIVGHKTIEVETANQYYGQWVQVVQRLPIADKAVQFDFTIEGGASVYYFDFYLDVVTVSGAAYAPQGRIDYYFYTGAPADSLRHLPEAYRELYQSDSIRKIWYTGFEQTSFTNDWLILGNTNDPCYPEVTMNTNDFEISYAGSGALEMQACSNGHFSQIRMPDLPVPSATTRAKIAFRYSKAQIKGLQFKVHIEWSGGYKDSTIVLDGSYLIDPDYKLYFDEINIPNNLSNISVSIAVVNSGTNTKVNSFYIDNLQIACFANKNNSSSTPLTSTNAADNTLIGKMYCNRVLKNTFAEVNYSEKLYLPTLTSWGSKAPQLYANLSVDRGTAVKYTVIKYNNNGLPVNAISCHELTDNDDKPFVQLTNNQLTYAADLYPVLNRDGLSLYATPIATTILVKNLMDPDWEVNSCNFTQWQNYTSNSTNPLWMPWRSFKLQTDTTLIAVSTVLQNTQNNNTYTPPSPLWLLDNQVLQRSSKGLPIYSMGADSIYNFIQYSNGSYIQQNITYPTQVMPVAVFANASPQNAFYYGFEAYEQSNAHVASTTNSTFTCMGSNAGKGNTTIGFAFNKNQSIGSQYVFSMWAMPQVSSIQCNITGSMVANYASKTFAIPDSLLGKWVYLEIIFPITARTDSLVFSITANSNTYFDDFRFSPVEGNFSAVVYQKPTNVMLGTFNNNGQYQKYLYSTIGDQIGQINGSNVPTTMVGNRYYSRFGANNKDTYNPADPNSQVSMNTNSGGSCYEFNSQSQLNAWQLTGSSSNFSNGQLTLNPNSGASLKTAYLPPDASHYAIAFQWAANFNTNSSSKLIKIQFAGYSLTLTAYSGNNAKITAAWGSSGATINFPLNCSVSQPNPVEVMLVFNGSNVWLWINGNYSLLTQSYQGASGLGLSISNIGSSGTINYIDNVSLLYNPVIAANYFDGIENIIQTQVTEGSNIIISATLYDDMQRPAINTKKVRLNNTATLTYNTGFITNFNWYTGVMQGLVDNANSYNDIGNQDNGYFYYRTVFEGSPETSLSAQFQAGKDFALRTYSTWEKAKRWSYENLMTYIGDAVTIIGYTIDAVTIILDPAAAPEIIIMDAANIIAGFMAGSKDNTDAEYPVTKYLYNNDLQLSKIKLPKSNLKNNSDKSQIISIDYDDQGNPSRIITPESGIHHTAYDYLNRTRITQNELQKANNQAQYFKYDKMGRLTEQGIFPLTQWNIEDLEQNCLNPNYPDVPQGAQPERKLYYDGLNGTNLTYGSAATRGRTTTLLSYNNGLQNQRKDLQYNNLGQVMTETQTVNYTPSTADTFQINYSYNLLGQTTKIDYPAINNHNFWVQYQYNALGQCTKISTSSDANFANYSYNPDGGLQKKDRYLSNGIRFPEYRLYNAPGG</sequence>
<dbReference type="Pfam" id="PF13517">
    <property type="entry name" value="FG-GAP_3"/>
    <property type="match status" value="3"/>
</dbReference>
<dbReference type="InterPro" id="IPR024881">
    <property type="entry name" value="Tip"/>
</dbReference>
<dbReference type="Pfam" id="PF19081">
    <property type="entry name" value="Ig_7"/>
    <property type="match status" value="4"/>
</dbReference>
<evidence type="ECO:0000256" key="1">
    <source>
        <dbReference type="ARBA" id="ARBA00022729"/>
    </source>
</evidence>
<protein>
    <submittedName>
        <fullName evidence="4">VCBS repeat-containing protein</fullName>
    </submittedName>
</protein>
<feature type="transmembrane region" description="Helical" evidence="2">
    <location>
        <begin position="16"/>
        <end position="37"/>
    </location>
</feature>
<comment type="caution">
    <text evidence="4">The sequence shown here is derived from an EMBL/GenBank/DDBJ whole genome shotgun (WGS) entry which is preliminary data.</text>
</comment>
<evidence type="ECO:0000259" key="3">
    <source>
        <dbReference type="Pfam" id="PF19081"/>
    </source>
</evidence>
<evidence type="ECO:0000256" key="2">
    <source>
        <dbReference type="SAM" id="Phobius"/>
    </source>
</evidence>
<keyword evidence="2" id="KW-0472">Membrane</keyword>
<gene>
    <name evidence="4" type="ORF">IPO85_18610</name>
</gene>
<evidence type="ECO:0000313" key="4">
    <source>
        <dbReference type="EMBL" id="MBK9719486.1"/>
    </source>
</evidence>
<dbReference type="Gene3D" id="2.130.10.130">
    <property type="entry name" value="Integrin alpha, N-terminal"/>
    <property type="match status" value="2"/>
</dbReference>
<dbReference type="EMBL" id="JADKFW010000021">
    <property type="protein sequence ID" value="MBK9719486.1"/>
    <property type="molecule type" value="Genomic_DNA"/>
</dbReference>
<dbReference type="SUPFAM" id="SSF69318">
    <property type="entry name" value="Integrin alpha N-terminal domain"/>
    <property type="match status" value="2"/>
</dbReference>
<dbReference type="InterPro" id="IPR013517">
    <property type="entry name" value="FG-GAP"/>
</dbReference>
<name>A0A9D7XG86_9BACT</name>